<evidence type="ECO:0000313" key="3">
    <source>
        <dbReference type="Proteomes" id="UP001225316"/>
    </source>
</evidence>
<accession>A0ABU1AVU4</accession>
<name>A0ABU1AVU4_9BACT</name>
<gene>
    <name evidence="2" type="ORF">QEH52_09615</name>
</gene>
<evidence type="ECO:0000313" key="2">
    <source>
        <dbReference type="EMBL" id="MDQ8207767.1"/>
    </source>
</evidence>
<dbReference type="NCBIfam" id="TIGR02284">
    <property type="entry name" value="PA2169 family four-helix-bundle protein"/>
    <property type="match status" value="1"/>
</dbReference>
<dbReference type="Gene3D" id="1.20.1260.10">
    <property type="match status" value="1"/>
</dbReference>
<organism evidence="2 3">
    <name type="scientific">Thalassobacterium maritimum</name>
    <dbReference type="NCBI Taxonomy" id="3041265"/>
    <lineage>
        <taxon>Bacteria</taxon>
        <taxon>Pseudomonadati</taxon>
        <taxon>Verrucomicrobiota</taxon>
        <taxon>Opitutia</taxon>
        <taxon>Puniceicoccales</taxon>
        <taxon>Coraliomargaritaceae</taxon>
        <taxon>Thalassobacterium</taxon>
    </lineage>
</organism>
<protein>
    <submittedName>
        <fullName evidence="2">PA2169 family four-helix-bundle protein</fullName>
    </submittedName>
</protein>
<dbReference type="Pfam" id="PF09537">
    <property type="entry name" value="DUF2383"/>
    <property type="match status" value="1"/>
</dbReference>
<dbReference type="RefSeq" id="WP_308950034.1">
    <property type="nucleotide sequence ID" value="NZ_JARXHW010000018.1"/>
</dbReference>
<dbReference type="InterPro" id="IPR012347">
    <property type="entry name" value="Ferritin-like"/>
</dbReference>
<evidence type="ECO:0000259" key="1">
    <source>
        <dbReference type="Pfam" id="PF09537"/>
    </source>
</evidence>
<comment type="caution">
    <text evidence="2">The sequence shown here is derived from an EMBL/GenBank/DDBJ whole genome shotgun (WGS) entry which is preliminary data.</text>
</comment>
<dbReference type="EMBL" id="JARXHW010000018">
    <property type="protein sequence ID" value="MDQ8207767.1"/>
    <property type="molecule type" value="Genomic_DNA"/>
</dbReference>
<feature type="domain" description="DUF2383" evidence="1">
    <location>
        <begin position="10"/>
        <end position="116"/>
    </location>
</feature>
<sequence length="152" mass="17044">MSTKSTLKRELERLVIHTNDSVKGYEKAAEKVQDEDANLALCFREIESARRERVAAINSRLECIGEEEKERGSLEGSVHRALISVKDMFTSSQNIEAVIDEAVRGEQKLLDYINDTFDDVDAMDGETVRVINDLKVCVQQATDRLQAKAKAA</sequence>
<keyword evidence="3" id="KW-1185">Reference proteome</keyword>
<proteinExistence type="predicted"/>
<dbReference type="InterPro" id="IPR019052">
    <property type="entry name" value="DUF2383"/>
</dbReference>
<reference evidence="2 3" key="1">
    <citation type="submission" date="2023-04" db="EMBL/GenBank/DDBJ databases">
        <title>A novel bacteria isolated from coastal sediment.</title>
        <authorList>
            <person name="Liu X.-J."/>
            <person name="Du Z.-J."/>
        </authorList>
    </citation>
    <scope>NUCLEOTIDE SEQUENCE [LARGE SCALE GENOMIC DNA]</scope>
    <source>
        <strain evidence="2 3">SDUM461003</strain>
    </source>
</reference>
<dbReference type="Proteomes" id="UP001225316">
    <property type="component" value="Unassembled WGS sequence"/>
</dbReference>
<dbReference type="InterPro" id="IPR011971">
    <property type="entry name" value="CHP02284"/>
</dbReference>